<organism evidence="1 2">
    <name type="scientific">Falsiroseomonas frigidaquae</name>
    <dbReference type="NCBI Taxonomy" id="487318"/>
    <lineage>
        <taxon>Bacteria</taxon>
        <taxon>Pseudomonadati</taxon>
        <taxon>Pseudomonadota</taxon>
        <taxon>Alphaproteobacteria</taxon>
        <taxon>Acetobacterales</taxon>
        <taxon>Roseomonadaceae</taxon>
        <taxon>Falsiroseomonas</taxon>
    </lineage>
</organism>
<evidence type="ECO:0000313" key="1">
    <source>
        <dbReference type="EMBL" id="NKE46076.1"/>
    </source>
</evidence>
<protein>
    <recommendedName>
        <fullName evidence="3">DUF222 domain-containing protein</fullName>
    </recommendedName>
</protein>
<comment type="caution">
    <text evidence="1">The sequence shown here is derived from an EMBL/GenBank/DDBJ whole genome shotgun (WGS) entry which is preliminary data.</text>
</comment>
<accession>A0ABX1F147</accession>
<dbReference type="EMBL" id="JAAVTX010000004">
    <property type="protein sequence ID" value="NKE46076.1"/>
    <property type="molecule type" value="Genomic_DNA"/>
</dbReference>
<sequence>MTEPATTDGPAPQDSRAGAEQILAKLAGAIGEVVDLIGRDAVQLAFATVARRGGEGPLDAGALAAGGEEQGEVARRAVSMAVDLLAPAIGAKAAASLAHNVRRLGDGSTLPKLLTVGAATHRRLDPASRSHVVMAVSAMAQTLHARARAQDDDARGTAMDRLSRIGLRNEKPPQGYVEIELAILKVCNVHLDQKRWGRAKAALTPDHRASVEIVVKALVGTLDEADRQRIGQEDRLLDSMKLLLPLAHPAALDTPRIEQTKRAIRFFWRR</sequence>
<evidence type="ECO:0008006" key="3">
    <source>
        <dbReference type="Google" id="ProtNLM"/>
    </source>
</evidence>
<reference evidence="1 2" key="1">
    <citation type="submission" date="2020-03" db="EMBL/GenBank/DDBJ databases">
        <title>Roseomonas selenitidurans sp. nov. isolated from soil.</title>
        <authorList>
            <person name="Liu H."/>
        </authorList>
    </citation>
    <scope>NUCLEOTIDE SEQUENCE [LARGE SCALE GENOMIC DNA]</scope>
    <source>
        <strain evidence="1 2">JCM 15073</strain>
    </source>
</reference>
<name>A0ABX1F147_9PROT</name>
<gene>
    <name evidence="1" type="ORF">HB662_14915</name>
</gene>
<dbReference type="RefSeq" id="WP_168050591.1">
    <property type="nucleotide sequence ID" value="NZ_JAATJR010000004.1"/>
</dbReference>
<dbReference type="Proteomes" id="UP000765160">
    <property type="component" value="Unassembled WGS sequence"/>
</dbReference>
<keyword evidence="2" id="KW-1185">Reference proteome</keyword>
<evidence type="ECO:0000313" key="2">
    <source>
        <dbReference type="Proteomes" id="UP000765160"/>
    </source>
</evidence>
<proteinExistence type="predicted"/>